<proteinExistence type="predicted"/>
<feature type="region of interest" description="Disordered" evidence="1">
    <location>
        <begin position="54"/>
        <end position="107"/>
    </location>
</feature>
<evidence type="ECO:0000256" key="1">
    <source>
        <dbReference type="SAM" id="MobiDB-lite"/>
    </source>
</evidence>
<feature type="compositionally biased region" description="Basic residues" evidence="1">
    <location>
        <begin position="17"/>
        <end position="38"/>
    </location>
</feature>
<accession>A0A6J4Q382</accession>
<sequence length="107" mass="11729">GADYLCRAFGQGACRGRAQRPHRHGRRTGQRHPWHRGGLRRGLRLFDLPCLRRPGLGGKAAQEGPDGGGHARFRLRARSRAVPPDLPDQGDARPRRAAGADARKADL</sequence>
<feature type="region of interest" description="Disordered" evidence="1">
    <location>
        <begin position="14"/>
        <end position="38"/>
    </location>
</feature>
<dbReference type="AlphaFoldDB" id="A0A6J4Q382"/>
<name>A0A6J4Q382_9RHOB</name>
<evidence type="ECO:0000313" key="2">
    <source>
        <dbReference type="EMBL" id="CAA9426804.1"/>
    </source>
</evidence>
<organism evidence="2">
    <name type="scientific">uncultured Rubellimicrobium sp</name>
    <dbReference type="NCBI Taxonomy" id="543078"/>
    <lineage>
        <taxon>Bacteria</taxon>
        <taxon>Pseudomonadati</taxon>
        <taxon>Pseudomonadota</taxon>
        <taxon>Alphaproteobacteria</taxon>
        <taxon>Rhodobacterales</taxon>
        <taxon>Roseobacteraceae</taxon>
        <taxon>Rubellimicrobium</taxon>
        <taxon>environmental samples</taxon>
    </lineage>
</organism>
<dbReference type="EMBL" id="CADCUU010000382">
    <property type="protein sequence ID" value="CAA9426804.1"/>
    <property type="molecule type" value="Genomic_DNA"/>
</dbReference>
<protein>
    <submittedName>
        <fullName evidence="2">Ferredoxin, 2Fe-2S</fullName>
    </submittedName>
</protein>
<reference evidence="2" key="1">
    <citation type="submission" date="2020-02" db="EMBL/GenBank/DDBJ databases">
        <authorList>
            <person name="Meier V. D."/>
        </authorList>
    </citation>
    <scope>NUCLEOTIDE SEQUENCE</scope>
    <source>
        <strain evidence="2">AVDCRST_MAG15</strain>
    </source>
</reference>
<feature type="non-terminal residue" evidence="2">
    <location>
        <position position="107"/>
    </location>
</feature>
<feature type="non-terminal residue" evidence="2">
    <location>
        <position position="1"/>
    </location>
</feature>
<gene>
    <name evidence="2" type="ORF">AVDCRST_MAG15-2560</name>
</gene>